<dbReference type="PANTHER" id="PTHR35936:SF25">
    <property type="entry name" value="ABC TRANSPORTER SUBSTRATE-BINDING PROTEIN"/>
    <property type="match status" value="1"/>
</dbReference>
<protein>
    <submittedName>
        <fullName evidence="4">Transporter substrate-binding domain-containing protein</fullName>
    </submittedName>
</protein>
<organism evidence="4 5">
    <name type="scientific">Parachitinimonas caeni</name>
    <dbReference type="NCBI Taxonomy" id="3031301"/>
    <lineage>
        <taxon>Bacteria</taxon>
        <taxon>Pseudomonadati</taxon>
        <taxon>Pseudomonadota</taxon>
        <taxon>Betaproteobacteria</taxon>
        <taxon>Neisseriales</taxon>
        <taxon>Chitinibacteraceae</taxon>
        <taxon>Parachitinimonas</taxon>
    </lineage>
</organism>
<evidence type="ECO:0000313" key="5">
    <source>
        <dbReference type="Proteomes" id="UP001172778"/>
    </source>
</evidence>
<evidence type="ECO:0000313" key="4">
    <source>
        <dbReference type="EMBL" id="MDK2124429.1"/>
    </source>
</evidence>
<name>A0ABT7DWI4_9NEIS</name>
<feature type="domain" description="Solute-binding protein family 3/N-terminal" evidence="3">
    <location>
        <begin position="27"/>
        <end position="247"/>
    </location>
</feature>
<reference evidence="4" key="1">
    <citation type="submission" date="2023-03" db="EMBL/GenBank/DDBJ databases">
        <title>Chitinimonas shenzhenensis gen. nov., sp. nov., a novel member of family Burkholderiaceae isolated from activated sludge collected in Shen Zhen, China.</title>
        <authorList>
            <person name="Wang X."/>
        </authorList>
    </citation>
    <scope>NUCLEOTIDE SEQUENCE</scope>
    <source>
        <strain evidence="4">DQS-5</strain>
    </source>
</reference>
<dbReference type="Gene3D" id="3.40.190.10">
    <property type="entry name" value="Periplasmic binding protein-like II"/>
    <property type="match status" value="2"/>
</dbReference>
<accession>A0ABT7DWI4</accession>
<gene>
    <name evidence="4" type="ORF">PZA18_10235</name>
</gene>
<dbReference type="Proteomes" id="UP001172778">
    <property type="component" value="Unassembled WGS sequence"/>
</dbReference>
<evidence type="ECO:0000259" key="3">
    <source>
        <dbReference type="Pfam" id="PF00497"/>
    </source>
</evidence>
<dbReference type="EMBL" id="JARRAF010000010">
    <property type="protein sequence ID" value="MDK2124429.1"/>
    <property type="molecule type" value="Genomic_DNA"/>
</dbReference>
<feature type="chain" id="PRO_5047177593" evidence="2">
    <location>
        <begin position="19"/>
        <end position="252"/>
    </location>
</feature>
<keyword evidence="5" id="KW-1185">Reference proteome</keyword>
<feature type="signal peptide" evidence="2">
    <location>
        <begin position="1"/>
        <end position="18"/>
    </location>
</feature>
<dbReference type="RefSeq" id="WP_284100742.1">
    <property type="nucleotide sequence ID" value="NZ_JARRAF010000010.1"/>
</dbReference>
<comment type="caution">
    <text evidence="4">The sequence shown here is derived from an EMBL/GenBank/DDBJ whole genome shotgun (WGS) entry which is preliminary data.</text>
</comment>
<evidence type="ECO:0000256" key="2">
    <source>
        <dbReference type="SAM" id="SignalP"/>
    </source>
</evidence>
<dbReference type="InterPro" id="IPR001638">
    <property type="entry name" value="Solute-binding_3/MltF_N"/>
</dbReference>
<dbReference type="PANTHER" id="PTHR35936">
    <property type="entry name" value="MEMBRANE-BOUND LYTIC MUREIN TRANSGLYCOSYLASE F"/>
    <property type="match status" value="1"/>
</dbReference>
<evidence type="ECO:0000256" key="1">
    <source>
        <dbReference type="ARBA" id="ARBA00022729"/>
    </source>
</evidence>
<dbReference type="Pfam" id="PF00497">
    <property type="entry name" value="SBP_bac_3"/>
    <property type="match status" value="1"/>
</dbReference>
<sequence length="252" mass="27775">MKNLLAISLCLAATCANADVLTIRADQYCPLNCAPGSSSPGFMIDIANEIFGKAGHKVDYKLMGWQRAIAEGKAGNIHAIVGALKDDAPDFIYPANEQGRSMQCFYTLKDHPWQFDGLASLSKITLGTINGYSYGEELDAYIKAHEKDGKVQMLVANDEPLILNIRKLQGKRVDAIVEAQPVAIYTLKQQKATDTVHEAGCEKKAQDIFIAFSPKHPKSHEYAELLSKGMQDLRSSGQLSKILARYGLKDWR</sequence>
<proteinExistence type="predicted"/>
<dbReference type="SUPFAM" id="SSF53850">
    <property type="entry name" value="Periplasmic binding protein-like II"/>
    <property type="match status" value="1"/>
</dbReference>
<keyword evidence="1 2" id="KW-0732">Signal</keyword>